<name>A0AAI8VLJ0_9PEZI</name>
<feature type="transmembrane region" description="Helical" evidence="6">
    <location>
        <begin position="203"/>
        <end position="223"/>
    </location>
</feature>
<dbReference type="EMBL" id="CAUWAG010000010">
    <property type="protein sequence ID" value="CAJ2506641.1"/>
    <property type="molecule type" value="Genomic_DNA"/>
</dbReference>
<keyword evidence="10" id="KW-1185">Reference proteome</keyword>
<keyword evidence="4 6" id="KW-0472">Membrane</keyword>
<dbReference type="Pfam" id="PF13515">
    <property type="entry name" value="FUSC_2"/>
    <property type="match status" value="1"/>
</dbReference>
<feature type="transmembrane region" description="Helical" evidence="6">
    <location>
        <begin position="711"/>
        <end position="735"/>
    </location>
</feature>
<feature type="transmembrane region" description="Helical" evidence="6">
    <location>
        <begin position="663"/>
        <end position="680"/>
    </location>
</feature>
<keyword evidence="3 6" id="KW-1133">Transmembrane helix</keyword>
<dbReference type="InterPro" id="IPR018823">
    <property type="entry name" value="ArAE_2_N"/>
</dbReference>
<comment type="caution">
    <text evidence="9">The sequence shown here is derived from an EMBL/GenBank/DDBJ whole genome shotgun (WGS) entry which is preliminary data.</text>
</comment>
<feature type="compositionally biased region" description="Basic and acidic residues" evidence="5">
    <location>
        <begin position="1"/>
        <end position="10"/>
    </location>
</feature>
<reference evidence="9" key="1">
    <citation type="submission" date="2023-10" db="EMBL/GenBank/DDBJ databases">
        <authorList>
            <person name="Hackl T."/>
        </authorList>
    </citation>
    <scope>NUCLEOTIDE SEQUENCE</scope>
</reference>
<feature type="region of interest" description="Disordered" evidence="5">
    <location>
        <begin position="1106"/>
        <end position="1130"/>
    </location>
</feature>
<feature type="compositionally biased region" description="Basic and acidic residues" evidence="5">
    <location>
        <begin position="309"/>
        <end position="321"/>
    </location>
</feature>
<dbReference type="PANTHER" id="PTHR37994">
    <property type="entry name" value="ARAE_2_N DOMAIN-CONTAINING PROTEIN-RELATED"/>
    <property type="match status" value="1"/>
</dbReference>
<feature type="region of interest" description="Disordered" evidence="5">
    <location>
        <begin position="301"/>
        <end position="327"/>
    </location>
</feature>
<feature type="compositionally biased region" description="Basic and acidic residues" evidence="5">
    <location>
        <begin position="44"/>
        <end position="54"/>
    </location>
</feature>
<comment type="subcellular location">
    <subcellularLocation>
        <location evidence="1">Membrane</location>
        <topology evidence="1">Multi-pass membrane protein</topology>
    </subcellularLocation>
</comment>
<evidence type="ECO:0000313" key="10">
    <source>
        <dbReference type="Proteomes" id="UP001295740"/>
    </source>
</evidence>
<proteinExistence type="predicted"/>
<evidence type="ECO:0000259" key="8">
    <source>
        <dbReference type="Pfam" id="PF13515"/>
    </source>
</evidence>
<evidence type="ECO:0000256" key="6">
    <source>
        <dbReference type="SAM" id="Phobius"/>
    </source>
</evidence>
<gene>
    <name evidence="9" type="ORF">KHLLAP_LOCUS7109</name>
</gene>
<feature type="compositionally biased region" description="Basic and acidic residues" evidence="5">
    <location>
        <begin position="1121"/>
        <end position="1130"/>
    </location>
</feature>
<evidence type="ECO:0000256" key="5">
    <source>
        <dbReference type="SAM" id="MobiDB-lite"/>
    </source>
</evidence>
<dbReference type="PANTHER" id="PTHR37994:SF4">
    <property type="entry name" value="ER TRANSPORTER 6TM N-TERMINAL DOMAIN-CONTAINING PROTEIN-RELATED"/>
    <property type="match status" value="1"/>
</dbReference>
<feature type="compositionally biased region" description="Low complexity" evidence="5">
    <location>
        <begin position="19"/>
        <end position="30"/>
    </location>
</feature>
<feature type="domain" description="Integral membrane bound transporter" evidence="8">
    <location>
        <begin position="686"/>
        <end position="823"/>
    </location>
</feature>
<accession>A0AAI8VLJ0</accession>
<evidence type="ECO:0000256" key="1">
    <source>
        <dbReference type="ARBA" id="ARBA00004141"/>
    </source>
</evidence>
<evidence type="ECO:0000256" key="4">
    <source>
        <dbReference type="ARBA" id="ARBA00023136"/>
    </source>
</evidence>
<dbReference type="GO" id="GO:0016020">
    <property type="term" value="C:membrane"/>
    <property type="evidence" value="ECO:0007669"/>
    <property type="project" value="UniProtKB-SubCell"/>
</dbReference>
<dbReference type="Proteomes" id="UP001295740">
    <property type="component" value="Unassembled WGS sequence"/>
</dbReference>
<organism evidence="9 10">
    <name type="scientific">Anthostomella pinea</name>
    <dbReference type="NCBI Taxonomy" id="933095"/>
    <lineage>
        <taxon>Eukaryota</taxon>
        <taxon>Fungi</taxon>
        <taxon>Dikarya</taxon>
        <taxon>Ascomycota</taxon>
        <taxon>Pezizomycotina</taxon>
        <taxon>Sordariomycetes</taxon>
        <taxon>Xylariomycetidae</taxon>
        <taxon>Xylariales</taxon>
        <taxon>Xylariaceae</taxon>
        <taxon>Anthostomella</taxon>
    </lineage>
</organism>
<feature type="transmembrane region" description="Helical" evidence="6">
    <location>
        <begin position="741"/>
        <end position="758"/>
    </location>
</feature>
<keyword evidence="2 6" id="KW-0812">Transmembrane</keyword>
<dbReference type="InterPro" id="IPR049453">
    <property type="entry name" value="Memb_transporter_dom"/>
</dbReference>
<dbReference type="Pfam" id="PF10337">
    <property type="entry name" value="ArAE_2_N"/>
    <property type="match status" value="2"/>
</dbReference>
<evidence type="ECO:0000259" key="7">
    <source>
        <dbReference type="Pfam" id="PF10337"/>
    </source>
</evidence>
<evidence type="ECO:0000256" key="2">
    <source>
        <dbReference type="ARBA" id="ARBA00022692"/>
    </source>
</evidence>
<evidence type="ECO:0000313" key="9">
    <source>
        <dbReference type="EMBL" id="CAJ2506641.1"/>
    </source>
</evidence>
<feature type="transmembrane region" description="Helical" evidence="6">
    <location>
        <begin position="172"/>
        <end position="191"/>
    </location>
</feature>
<feature type="region of interest" description="Disordered" evidence="5">
    <location>
        <begin position="1"/>
        <end position="65"/>
    </location>
</feature>
<protein>
    <submittedName>
        <fullName evidence="9">Uu.00g078270.m01.CDS01</fullName>
    </submittedName>
</protein>
<feature type="region of interest" description="Disordered" evidence="5">
    <location>
        <begin position="455"/>
        <end position="481"/>
    </location>
</feature>
<feature type="region of interest" description="Disordered" evidence="5">
    <location>
        <begin position="1029"/>
        <end position="1048"/>
    </location>
</feature>
<feature type="transmembrane region" description="Helical" evidence="6">
    <location>
        <begin position="132"/>
        <end position="152"/>
    </location>
</feature>
<evidence type="ECO:0000256" key="3">
    <source>
        <dbReference type="ARBA" id="ARBA00022989"/>
    </source>
</evidence>
<feature type="transmembrane region" description="Helical" evidence="6">
    <location>
        <begin position="763"/>
        <end position="780"/>
    </location>
</feature>
<sequence>MADRDSDRPESTANDPMQSPELSNESNSDSSESRARNGNGNIKAEGEGTREADPPSKPAAPSKPGIMAKLGLDVPTLSLMFKGAIPPVVALAICQSHAVAEQFTTLGYLVGIISVLSMSIMPRGKFIQTMVLNVLFASVGAAVALLMLWSSLQARLHTQSSPAVPGSLSPPYNSSQAAVSAIWLFANIWFVNTLRAKYPSVNLPSIVYSIMTNITCTYSPIMTSTASFESLVKRLFTAMLTGFAIATICSLFILPISSRVVTQGQMKGAIMLLRGAVKQEKKYLQSLEREDMFAVPGDISCGTGTDGESAERANKKEKDSARPNSTAEADAIKETVFKLRQVVGKIYADLPFAKREIAWGKLEGRDLSAILNYLRAIVIPVVGMSTVIDIFQRVAEKRGWVTTADTPPSLIAEKNEQKRVWNEVMKRLHEPFEQLSGAIDEGLQHAAMMLEILPRPKAQKKRNGQSSSSSTDADVESKGSLVLPGDPGFADSLKSRVKCFRDVRSEILYTWAWEKGLATEGTPLEKVDSIPLTQKDEKHRHDQSQLYVLLYIETLMQAAGQAVIQFVLYADSKVEDGTMRKNRLMVPKSKLIKKWISSIFSEEDRSQEQSADLFDTGMTIVSMGDGFAKKKDPEHLHPTNTWQRIGNSLRGISGFLSSEESSFGFRVACATLTIGIVAFLENTHTFFTQQRLVWAMIIIAIGMTQTSGQSIFGFLCRTIGTLLAMVFSLITWYIVDEKTPGIFIFLYLFLVFDHYFLFKYPQFIPAVMICMVTQVMIIGYELQVLEIGEAAAESTGQPVYPIYELAPYRLACVAGGCLVAFIWTIFPWPVTERTWLRRDLSATLYLLATYFSVINETLRSKLEATGGNPDVKGTPAHRLAKHRRQLFGKLMLLLPALKQHADFQRWEPTIGGAFPRQTYQDIIRRATRINSYLTLLAYTVGGSGGPSMTLTGEDHSVFTNKKNSRAWIDALAELLTDISPTQHTIISTLTLLSNALQSGHSLPPHLSLPRPYELTRQLESIEAAAARDDSRFGSAGTDSDGDSDGTTKTRRRGVVLLDARNMTQAGYAEFAVLQVCSTLVCDDLEGLVENVSQLVGVVDFSYRVQRGGDASQSDSGTESDGGGKGKGKAD</sequence>
<feature type="domain" description="Putative ER transporter 6TM N-terminal" evidence="7">
    <location>
        <begin position="72"/>
        <end position="159"/>
    </location>
</feature>
<feature type="domain" description="Putative ER transporter 6TM N-terminal" evidence="7">
    <location>
        <begin position="172"/>
        <end position="396"/>
    </location>
</feature>
<feature type="transmembrane region" description="Helical" evidence="6">
    <location>
        <begin position="235"/>
        <end position="257"/>
    </location>
</feature>
<feature type="transmembrane region" description="Helical" evidence="6">
    <location>
        <begin position="808"/>
        <end position="828"/>
    </location>
</feature>
<dbReference type="AlphaFoldDB" id="A0AAI8VLJ0"/>